<dbReference type="KEGG" id="pyg:AWM70_17480"/>
<evidence type="ECO:0000256" key="3">
    <source>
        <dbReference type="ARBA" id="ARBA00022912"/>
    </source>
</evidence>
<dbReference type="EMBL" id="CP014167">
    <property type="protein sequence ID" value="ANS76155.1"/>
    <property type="molecule type" value="Genomic_DNA"/>
</dbReference>
<gene>
    <name evidence="7" type="ORF">AWM70_17480</name>
</gene>
<dbReference type="PANTHER" id="PTHR11717">
    <property type="entry name" value="LOW MOLECULAR WEIGHT PROTEIN TYROSINE PHOSPHATASE"/>
    <property type="match status" value="1"/>
</dbReference>
<comment type="similarity">
    <text evidence="1">Belongs to the low molecular weight phosphotyrosine protein phosphatase family.</text>
</comment>
<dbReference type="Proteomes" id="UP000092573">
    <property type="component" value="Chromosome"/>
</dbReference>
<dbReference type="Pfam" id="PF01451">
    <property type="entry name" value="LMWPc"/>
    <property type="match status" value="1"/>
</dbReference>
<dbReference type="InterPro" id="IPR017867">
    <property type="entry name" value="Tyr_phospatase_low_mol_wt"/>
</dbReference>
<dbReference type="AlphaFoldDB" id="A0A1B1N438"/>
<feature type="coiled-coil region" evidence="5">
    <location>
        <begin position="167"/>
        <end position="194"/>
    </location>
</feature>
<keyword evidence="8" id="KW-1185">Reference proteome</keyword>
<evidence type="ECO:0000259" key="6">
    <source>
        <dbReference type="SMART" id="SM00226"/>
    </source>
</evidence>
<dbReference type="OrthoDB" id="9784339at2"/>
<evidence type="ECO:0000256" key="1">
    <source>
        <dbReference type="ARBA" id="ARBA00011063"/>
    </source>
</evidence>
<dbReference type="PANTHER" id="PTHR11717:SF31">
    <property type="entry name" value="LOW MOLECULAR WEIGHT PROTEIN-TYROSINE-PHOSPHATASE ETP-RELATED"/>
    <property type="match status" value="1"/>
</dbReference>
<accession>A0A1B1N438</accession>
<dbReference type="InterPro" id="IPR023485">
    <property type="entry name" value="Ptyr_pPase"/>
</dbReference>
<dbReference type="SUPFAM" id="SSF52788">
    <property type="entry name" value="Phosphotyrosine protein phosphatases I"/>
    <property type="match status" value="1"/>
</dbReference>
<dbReference type="STRING" id="1462996.AWM70_17480"/>
<dbReference type="InterPro" id="IPR036196">
    <property type="entry name" value="Ptyr_pPase_sf"/>
</dbReference>
<keyword evidence="5" id="KW-0175">Coiled coil</keyword>
<name>A0A1B1N438_9BACL</name>
<proteinExistence type="inferred from homology"/>
<evidence type="ECO:0000256" key="5">
    <source>
        <dbReference type="SAM" id="Coils"/>
    </source>
</evidence>
<dbReference type="InterPro" id="IPR050438">
    <property type="entry name" value="LMW_PTPase"/>
</dbReference>
<evidence type="ECO:0000256" key="2">
    <source>
        <dbReference type="ARBA" id="ARBA00022801"/>
    </source>
</evidence>
<feature type="active site" description="Nucleophile" evidence="4">
    <location>
        <position position="13"/>
    </location>
</feature>
<dbReference type="RefSeq" id="WP_068698533.1">
    <property type="nucleotide sequence ID" value="NZ_CP014167.1"/>
</dbReference>
<reference evidence="7 8" key="1">
    <citation type="submission" date="2016-01" db="EMBL/GenBank/DDBJ databases">
        <title>Complete Genome Sequence of Paenibacillus yonginensis DCY84, a novel Plant Growth-Promoting Bacteria with Elicitation of Induced Systemic Resistance.</title>
        <authorList>
            <person name="Kim Y.J."/>
            <person name="Yang D.C."/>
            <person name="Sukweenadhi J."/>
        </authorList>
    </citation>
    <scope>NUCLEOTIDE SEQUENCE [LARGE SCALE GENOMIC DNA]</scope>
    <source>
        <strain evidence="7 8">DCY84</strain>
    </source>
</reference>
<dbReference type="CDD" id="cd16344">
    <property type="entry name" value="LMWPAP"/>
    <property type="match status" value="1"/>
</dbReference>
<feature type="domain" description="Phosphotyrosine protein phosphatase I" evidence="6">
    <location>
        <begin position="1"/>
        <end position="187"/>
    </location>
</feature>
<feature type="active site" description="Nucleophile" evidence="4">
    <location>
        <position position="7"/>
    </location>
</feature>
<evidence type="ECO:0000256" key="4">
    <source>
        <dbReference type="PIRSR" id="PIRSR617867-1"/>
    </source>
</evidence>
<dbReference type="GO" id="GO:0004725">
    <property type="term" value="F:protein tyrosine phosphatase activity"/>
    <property type="evidence" value="ECO:0007669"/>
    <property type="project" value="InterPro"/>
</dbReference>
<protein>
    <submittedName>
        <fullName evidence="7">Protein tyrosine phosphatase</fullName>
    </submittedName>
</protein>
<organism evidence="7 8">
    <name type="scientific">Paenibacillus yonginensis</name>
    <dbReference type="NCBI Taxonomy" id="1462996"/>
    <lineage>
        <taxon>Bacteria</taxon>
        <taxon>Bacillati</taxon>
        <taxon>Bacillota</taxon>
        <taxon>Bacilli</taxon>
        <taxon>Bacillales</taxon>
        <taxon>Paenibacillaceae</taxon>
        <taxon>Paenibacillus</taxon>
    </lineage>
</organism>
<keyword evidence="2" id="KW-0378">Hydrolase</keyword>
<dbReference type="PRINTS" id="PR00719">
    <property type="entry name" value="LMWPTPASE"/>
</dbReference>
<evidence type="ECO:0000313" key="7">
    <source>
        <dbReference type="EMBL" id="ANS76155.1"/>
    </source>
</evidence>
<sequence>MRILFVCTGNTCRSPMAEGMFRQMALEAGLSAEVKSAGVAAIPGMSISRHAEAVLRDHQITDRLTSTAVSEELVNWADMILTLTQGHKRQLLYAFPDAASKTYVLKEYVDERENAEGELQELDGLLAERALQAALGGRLTEEDSRRITELQQRIPVYDISDPFGGSREDYEKTAAEIREALEKLLHKLLKEREQEG</sequence>
<keyword evidence="3" id="KW-0904">Protein phosphatase</keyword>
<dbReference type="Gene3D" id="3.40.50.2300">
    <property type="match status" value="1"/>
</dbReference>
<dbReference type="SMART" id="SM00226">
    <property type="entry name" value="LMWPc"/>
    <property type="match status" value="1"/>
</dbReference>
<evidence type="ECO:0000313" key="8">
    <source>
        <dbReference type="Proteomes" id="UP000092573"/>
    </source>
</evidence>